<dbReference type="VEuPathDB" id="CryptoDB:Vbra_21876"/>
<keyword evidence="2" id="KW-1133">Transmembrane helix</keyword>
<dbReference type="InParanoid" id="A0A0G4G0F0"/>
<dbReference type="PROSITE" id="PS51934">
    <property type="entry name" value="LRAT"/>
    <property type="match status" value="1"/>
</dbReference>
<name>A0A0G4G0F0_VITBC</name>
<proteinExistence type="predicted"/>
<evidence type="ECO:0000313" key="5">
    <source>
        <dbReference type="Proteomes" id="UP000041254"/>
    </source>
</evidence>
<feature type="region of interest" description="Disordered" evidence="1">
    <location>
        <begin position="1"/>
        <end position="22"/>
    </location>
</feature>
<keyword evidence="2" id="KW-0812">Transmembrane</keyword>
<accession>A0A0G4G0F0</accession>
<gene>
    <name evidence="4" type="ORF">Vbra_21876</name>
</gene>
<evidence type="ECO:0000313" key="4">
    <source>
        <dbReference type="EMBL" id="CEM21234.1"/>
    </source>
</evidence>
<dbReference type="InterPro" id="IPR007053">
    <property type="entry name" value="LRAT_dom"/>
</dbReference>
<dbReference type="PANTHER" id="PTHR46137">
    <property type="entry name" value="OS05G0310600 PROTEIN"/>
    <property type="match status" value="1"/>
</dbReference>
<dbReference type="PANTHER" id="PTHR46137:SF3">
    <property type="entry name" value="OS05G0310600 PROTEIN"/>
    <property type="match status" value="1"/>
</dbReference>
<keyword evidence="2" id="KW-0472">Membrane</keyword>
<dbReference type="EMBL" id="CDMY01000538">
    <property type="protein sequence ID" value="CEM21234.1"/>
    <property type="molecule type" value="Genomic_DNA"/>
</dbReference>
<keyword evidence="5" id="KW-1185">Reference proteome</keyword>
<dbReference type="STRING" id="1169540.A0A0G4G0F0"/>
<protein>
    <recommendedName>
        <fullName evidence="3">LRAT domain-containing protein</fullName>
    </recommendedName>
</protein>
<reference evidence="4 5" key="1">
    <citation type="submission" date="2014-11" db="EMBL/GenBank/DDBJ databases">
        <authorList>
            <person name="Zhu J."/>
            <person name="Qi W."/>
            <person name="Song R."/>
        </authorList>
    </citation>
    <scope>NUCLEOTIDE SEQUENCE [LARGE SCALE GENOMIC DNA]</scope>
</reference>
<organism evidence="4 5">
    <name type="scientific">Vitrella brassicaformis (strain CCMP3155)</name>
    <dbReference type="NCBI Taxonomy" id="1169540"/>
    <lineage>
        <taxon>Eukaryota</taxon>
        <taxon>Sar</taxon>
        <taxon>Alveolata</taxon>
        <taxon>Colpodellida</taxon>
        <taxon>Vitrellaceae</taxon>
        <taxon>Vitrella</taxon>
    </lineage>
</organism>
<feature type="transmembrane region" description="Helical" evidence="2">
    <location>
        <begin position="308"/>
        <end position="336"/>
    </location>
</feature>
<dbReference type="AlphaFoldDB" id="A0A0G4G0F0"/>
<evidence type="ECO:0000256" key="2">
    <source>
        <dbReference type="SAM" id="Phobius"/>
    </source>
</evidence>
<feature type="domain" description="LRAT" evidence="3">
    <location>
        <begin position="189"/>
        <end position="303"/>
    </location>
</feature>
<dbReference type="Proteomes" id="UP000041254">
    <property type="component" value="Unassembled WGS sequence"/>
</dbReference>
<dbReference type="OrthoDB" id="1933383at2759"/>
<dbReference type="Gene3D" id="3.90.1720.10">
    <property type="entry name" value="endopeptidase domain like (from Nostoc punctiforme)"/>
    <property type="match status" value="1"/>
</dbReference>
<evidence type="ECO:0000256" key="1">
    <source>
        <dbReference type="SAM" id="MobiDB-lite"/>
    </source>
</evidence>
<sequence>MTEARSEGSTSPGSPANDDHINDFDCHGTVVIDNHEPLTAIPSCGTMAPWVLDHECEDDRQLTDRIVFVDVNKLRDQQAAPARQPGLLRGGQNPRKALKDTIGLVLCRIASSHPTAIVLCGESVQQYRKQDWTEQFRRSLSGVPVVISRDSTIMTWLAPAEAEDRPRLEQALITSIPLKPGDHIAREINGHVSGQLATHHGIYVGNGRVIHFSGNEAMGGLKGLSAAVGKGKAKVRCTSVLQFMKYGYNLRVKRYAEPTADKKTVERAEAAFHEQWYPSYHLLKNNCEHFAHYCKTGRAQSSQVHTALAVGVGVIGVAAVGITALGLGALGGAIAARGRSNERSRSPQRER</sequence>
<evidence type="ECO:0000259" key="3">
    <source>
        <dbReference type="PROSITE" id="PS51934"/>
    </source>
</evidence>
<dbReference type="Pfam" id="PF04970">
    <property type="entry name" value="LRAT"/>
    <property type="match status" value="1"/>
</dbReference>